<organism evidence="6 7">
    <name type="scientific">Pseudoleptotrichia goodfellowii</name>
    <dbReference type="NCBI Taxonomy" id="157692"/>
    <lineage>
        <taxon>Bacteria</taxon>
        <taxon>Fusobacteriati</taxon>
        <taxon>Fusobacteriota</taxon>
        <taxon>Fusobacteriia</taxon>
        <taxon>Fusobacteriales</taxon>
        <taxon>Leptotrichiaceae</taxon>
        <taxon>Pseudoleptotrichia</taxon>
    </lineage>
</organism>
<dbReference type="SUPFAM" id="SSF51998">
    <property type="entry name" value="PFL-like glycyl radical enzymes"/>
    <property type="match status" value="1"/>
</dbReference>
<feature type="domain" description="PFL" evidence="5">
    <location>
        <begin position="3"/>
        <end position="637"/>
    </location>
</feature>
<evidence type="ECO:0000259" key="4">
    <source>
        <dbReference type="PROSITE" id="PS51149"/>
    </source>
</evidence>
<dbReference type="GO" id="GO:0005829">
    <property type="term" value="C:cytosol"/>
    <property type="evidence" value="ECO:0007669"/>
    <property type="project" value="TreeGrafter"/>
</dbReference>
<keyword evidence="2 6" id="KW-0456">Lyase</keyword>
<dbReference type="PROSITE" id="PS51554">
    <property type="entry name" value="PFL"/>
    <property type="match status" value="1"/>
</dbReference>
<dbReference type="InterPro" id="IPR019777">
    <property type="entry name" value="Form_AcTrfase_GR_CS"/>
</dbReference>
<accession>A0A510J954</accession>
<dbReference type="OrthoDB" id="9803969at2"/>
<evidence type="ECO:0000259" key="5">
    <source>
        <dbReference type="PROSITE" id="PS51554"/>
    </source>
</evidence>
<dbReference type="NCBIfam" id="NF007437">
    <property type="entry name" value="PRK09983.1"/>
    <property type="match status" value="1"/>
</dbReference>
<dbReference type="EMBL" id="AP019822">
    <property type="protein sequence ID" value="BBM35694.1"/>
    <property type="molecule type" value="Genomic_DNA"/>
</dbReference>
<dbReference type="PANTHER" id="PTHR43641">
    <property type="entry name" value="FORMATE ACETYLTRANSFERASE 3-RELATED"/>
    <property type="match status" value="1"/>
</dbReference>
<name>A0A510J954_9FUSO</name>
<feature type="modified residue" description="Glycine radical" evidence="3">
    <location>
        <position position="741"/>
    </location>
</feature>
<dbReference type="PROSITE" id="PS00850">
    <property type="entry name" value="GLY_RADICAL_1"/>
    <property type="match status" value="1"/>
</dbReference>
<dbReference type="KEGG" id="lgo:JCM16774_0623"/>
<dbReference type="RefSeq" id="WP_026737204.1">
    <property type="nucleotide sequence ID" value="NZ_AP019822.1"/>
</dbReference>
<dbReference type="PANTHER" id="PTHR43641:SF3">
    <property type="entry name" value="DEHYDRATASE PFLD-RELATED"/>
    <property type="match status" value="1"/>
</dbReference>
<evidence type="ECO:0000313" key="6">
    <source>
        <dbReference type="EMBL" id="BBM35694.1"/>
    </source>
</evidence>
<keyword evidence="1 3" id="KW-0556">Organic radical</keyword>
<gene>
    <name evidence="6" type="ORF">JCM16774_0623</name>
</gene>
<sequence length="765" mass="86960">MNERIEFLKKELFKNKREISTERAVFYTESHKETVDEPEIIRRAKATKNILEKMEISIREKELIAGNRTIKPRSGIISPEMDPYWIMKEIDTMATRPQDQFIFTEKDKKIFTESLYPYWKDKSLKDSLNGIIPEYIRKAVNEKIVNLNQTDKGQGHIIPDFESVLKNGYGKIRDEVKEKVENNPENEFYKASLITLEATISHIKRYEELAQKMASEEKDENRKKELQKISEISGKIATEPAETFLEALQLLWYTSIVLQMESNASSISLGRIDQYLYPYYKNDIEKGEDKEKLKEYLEAFYIKTNDVVLLRSEHSAKFFAGFPSGYTALLGGVNIYGQSAVNELSYLCLEAYHDIRLPQPNLGIRVNDIEPKKFIKKTCETIALGTGIPQLFNDEVVIPSFLSRGVSLEDARDYSVVGCVELSIPGKTYGLHDIAMLNILKIMEKVLYNNENSENLTLDKINEEIKESISYYVKLMAEGSNIVDEGHKKYAPVPLLSTIVKDSLEKGKDITAGGARYNFSGVQGIGLPNLCDSLMIIKKFVFDEKKYTFKEVIEALKNNYEGNIYEKMKNEFISDETKYGNDIDEVDNISVEVLRYYCKEVEKYKNPRGGIFIPGSYTVSAHIPLGEVVGATPDGRLSGEQLADGGLSPMFGRDIFGPTAVLKSLSKLDNVLLTNGSLLNVKLSPSAVKTEEGINKFVNFIYAYMKLKLTHIQFNVIGVETLKKAQVEPEKYGNLVVRVAGYSAFFSELNKKIQDDIIHRTEHGL</sequence>
<dbReference type="InterPro" id="IPR051215">
    <property type="entry name" value="GRE"/>
</dbReference>
<dbReference type="GO" id="GO:0016829">
    <property type="term" value="F:lyase activity"/>
    <property type="evidence" value="ECO:0007669"/>
    <property type="project" value="UniProtKB-KW"/>
</dbReference>
<dbReference type="Gene3D" id="3.20.70.20">
    <property type="match status" value="1"/>
</dbReference>
<evidence type="ECO:0000256" key="1">
    <source>
        <dbReference type="ARBA" id="ARBA00022818"/>
    </source>
</evidence>
<dbReference type="Pfam" id="PF01228">
    <property type="entry name" value="Gly_radical"/>
    <property type="match status" value="1"/>
</dbReference>
<dbReference type="InterPro" id="IPR004184">
    <property type="entry name" value="PFL_dom"/>
</dbReference>
<dbReference type="Proteomes" id="UP000321606">
    <property type="component" value="Chromosome"/>
</dbReference>
<dbReference type="InterPro" id="IPR001150">
    <property type="entry name" value="Gly_radical"/>
</dbReference>
<dbReference type="Pfam" id="PF02901">
    <property type="entry name" value="PFL-like"/>
    <property type="match status" value="1"/>
</dbReference>
<dbReference type="CDD" id="cd01677">
    <property type="entry name" value="PFL2_DhaB_BssA"/>
    <property type="match status" value="1"/>
</dbReference>
<evidence type="ECO:0000256" key="3">
    <source>
        <dbReference type="PROSITE-ProRule" id="PRU00493"/>
    </source>
</evidence>
<dbReference type="AlphaFoldDB" id="A0A510J954"/>
<evidence type="ECO:0000313" key="7">
    <source>
        <dbReference type="Proteomes" id="UP000321606"/>
    </source>
</evidence>
<reference evidence="6 7" key="1">
    <citation type="submission" date="2019-07" db="EMBL/GenBank/DDBJ databases">
        <title>Complete Genome Sequence of Leptotrichia goodfellowii Strain JCM 16774.</title>
        <authorList>
            <person name="Watanabe S."/>
            <person name="Cui L."/>
        </authorList>
    </citation>
    <scope>NUCLEOTIDE SEQUENCE [LARGE SCALE GENOMIC DNA]</scope>
    <source>
        <strain evidence="6 7">JCM16774</strain>
    </source>
</reference>
<dbReference type="PROSITE" id="PS51149">
    <property type="entry name" value="GLY_RADICAL_2"/>
    <property type="match status" value="1"/>
</dbReference>
<dbReference type="InterPro" id="IPR010098">
    <property type="entry name" value="PFL2/GDeHydtase_fam"/>
</dbReference>
<dbReference type="STRING" id="714315.GCA_000516535_00622"/>
<protein>
    <submittedName>
        <fullName evidence="6">Pyruvate formate-lyase</fullName>
    </submittedName>
</protein>
<dbReference type="NCBIfam" id="TIGR01774">
    <property type="entry name" value="PFL2-3"/>
    <property type="match status" value="1"/>
</dbReference>
<proteinExistence type="predicted"/>
<feature type="domain" description="Glycine radical" evidence="4">
    <location>
        <begin position="645"/>
        <end position="765"/>
    </location>
</feature>
<evidence type="ECO:0000256" key="2">
    <source>
        <dbReference type="ARBA" id="ARBA00023239"/>
    </source>
</evidence>
<keyword evidence="6" id="KW-0670">Pyruvate</keyword>